<reference evidence="2" key="1">
    <citation type="submission" date="2013-09" db="EMBL/GenBank/DDBJ databases">
        <title>Corchorus olitorius genome sequencing.</title>
        <authorList>
            <person name="Alam M."/>
            <person name="Haque M.S."/>
            <person name="Islam M.S."/>
            <person name="Emdad E.M."/>
            <person name="Islam M.M."/>
            <person name="Ahmed B."/>
            <person name="Halim A."/>
            <person name="Hossen Q.M.M."/>
            <person name="Hossain M.Z."/>
            <person name="Ahmed R."/>
            <person name="Khan M.M."/>
            <person name="Islam R."/>
            <person name="Rashid M.M."/>
            <person name="Khan S.A."/>
            <person name="Rahman M.S."/>
            <person name="Alam M."/>
            <person name="Yahiya A.S."/>
            <person name="Khan M.S."/>
            <person name="Azam M.S."/>
            <person name="Haque T."/>
            <person name="Lashkar M.Z.H."/>
            <person name="Akhand A.I."/>
            <person name="Morshed G."/>
            <person name="Roy S."/>
            <person name="Uddin K.S."/>
            <person name="Rabeya T."/>
            <person name="Hossain A.S."/>
            <person name="Chowdhury A."/>
            <person name="Snigdha A.R."/>
            <person name="Mortoza M.S."/>
            <person name="Matin S.A."/>
            <person name="Hoque S.M.E."/>
            <person name="Islam M.K."/>
            <person name="Roy D.K."/>
            <person name="Haider R."/>
            <person name="Moosa M.M."/>
            <person name="Elias S.M."/>
            <person name="Hasan A.M."/>
            <person name="Jahan S."/>
            <person name="Shafiuddin M."/>
            <person name="Mahmood N."/>
            <person name="Shommy N.S."/>
        </authorList>
    </citation>
    <scope>NUCLEOTIDE SEQUENCE [LARGE SCALE GENOMIC DNA]</scope>
    <source>
        <strain evidence="2">cv. O-4</strain>
    </source>
</reference>
<proteinExistence type="predicted"/>
<name>A0A1R3IYE1_9ROSI</name>
<keyword evidence="2" id="KW-1185">Reference proteome</keyword>
<dbReference type="Proteomes" id="UP000187203">
    <property type="component" value="Unassembled WGS sequence"/>
</dbReference>
<comment type="caution">
    <text evidence="1">The sequence shown here is derived from an EMBL/GenBank/DDBJ whole genome shotgun (WGS) entry which is preliminary data.</text>
</comment>
<accession>A0A1R3IYE1</accession>
<dbReference type="AlphaFoldDB" id="A0A1R3IYE1"/>
<organism evidence="1 2">
    <name type="scientific">Corchorus olitorius</name>
    <dbReference type="NCBI Taxonomy" id="93759"/>
    <lineage>
        <taxon>Eukaryota</taxon>
        <taxon>Viridiplantae</taxon>
        <taxon>Streptophyta</taxon>
        <taxon>Embryophyta</taxon>
        <taxon>Tracheophyta</taxon>
        <taxon>Spermatophyta</taxon>
        <taxon>Magnoliopsida</taxon>
        <taxon>eudicotyledons</taxon>
        <taxon>Gunneridae</taxon>
        <taxon>Pentapetalae</taxon>
        <taxon>rosids</taxon>
        <taxon>malvids</taxon>
        <taxon>Malvales</taxon>
        <taxon>Malvaceae</taxon>
        <taxon>Grewioideae</taxon>
        <taxon>Apeibeae</taxon>
        <taxon>Corchorus</taxon>
    </lineage>
</organism>
<evidence type="ECO:0000313" key="2">
    <source>
        <dbReference type="Proteomes" id="UP000187203"/>
    </source>
</evidence>
<evidence type="ECO:0000313" key="1">
    <source>
        <dbReference type="EMBL" id="OMO87597.1"/>
    </source>
</evidence>
<dbReference type="EMBL" id="AWUE01017298">
    <property type="protein sequence ID" value="OMO87597.1"/>
    <property type="molecule type" value="Genomic_DNA"/>
</dbReference>
<protein>
    <submittedName>
        <fullName evidence="1">Uncharacterized protein</fullName>
    </submittedName>
</protein>
<sequence length="80" mass="9136">MSCFSVFSERIERKIERKEEGALCRCGMIVVEKREESSRMRASCERERGDVVDKEWKGKWAGSNGFDSSSTQGNFFSLSS</sequence>
<gene>
    <name evidence="1" type="ORF">COLO4_20634</name>
</gene>